<name>A0AAV5JW37_9ROSI</name>
<keyword evidence="3" id="KW-1185">Reference proteome</keyword>
<gene>
    <name evidence="2" type="ORF">SLEP1_g25366</name>
</gene>
<accession>A0AAV5JW37</accession>
<comment type="caution">
    <text evidence="2">The sequence shown here is derived from an EMBL/GenBank/DDBJ whole genome shotgun (WGS) entry which is preliminary data.</text>
</comment>
<organism evidence="2 3">
    <name type="scientific">Rubroshorea leprosula</name>
    <dbReference type="NCBI Taxonomy" id="152421"/>
    <lineage>
        <taxon>Eukaryota</taxon>
        <taxon>Viridiplantae</taxon>
        <taxon>Streptophyta</taxon>
        <taxon>Embryophyta</taxon>
        <taxon>Tracheophyta</taxon>
        <taxon>Spermatophyta</taxon>
        <taxon>Magnoliopsida</taxon>
        <taxon>eudicotyledons</taxon>
        <taxon>Gunneridae</taxon>
        <taxon>Pentapetalae</taxon>
        <taxon>rosids</taxon>
        <taxon>malvids</taxon>
        <taxon>Malvales</taxon>
        <taxon>Dipterocarpaceae</taxon>
        <taxon>Rubroshorea</taxon>
    </lineage>
</organism>
<feature type="compositionally biased region" description="Low complexity" evidence="1">
    <location>
        <begin position="43"/>
        <end position="55"/>
    </location>
</feature>
<feature type="compositionally biased region" description="Pro residues" evidence="1">
    <location>
        <begin position="58"/>
        <end position="71"/>
    </location>
</feature>
<feature type="compositionally biased region" description="Pro residues" evidence="1">
    <location>
        <begin position="28"/>
        <end position="42"/>
    </location>
</feature>
<reference evidence="2 3" key="1">
    <citation type="journal article" date="2021" name="Commun. Biol.">
        <title>The genome of Shorea leprosula (Dipterocarpaceae) highlights the ecological relevance of drought in aseasonal tropical rainforests.</title>
        <authorList>
            <person name="Ng K.K.S."/>
            <person name="Kobayashi M.J."/>
            <person name="Fawcett J.A."/>
            <person name="Hatakeyama M."/>
            <person name="Paape T."/>
            <person name="Ng C.H."/>
            <person name="Ang C.C."/>
            <person name="Tnah L.H."/>
            <person name="Lee C.T."/>
            <person name="Nishiyama T."/>
            <person name="Sese J."/>
            <person name="O'Brien M.J."/>
            <person name="Copetti D."/>
            <person name="Mohd Noor M.I."/>
            <person name="Ong R.C."/>
            <person name="Putra M."/>
            <person name="Sireger I.Z."/>
            <person name="Indrioko S."/>
            <person name="Kosugi Y."/>
            <person name="Izuno A."/>
            <person name="Isagi Y."/>
            <person name="Lee S.L."/>
            <person name="Shimizu K.K."/>
        </authorList>
    </citation>
    <scope>NUCLEOTIDE SEQUENCE [LARGE SCALE GENOMIC DNA]</scope>
    <source>
        <strain evidence="2">214</strain>
    </source>
</reference>
<evidence type="ECO:0000256" key="1">
    <source>
        <dbReference type="SAM" id="MobiDB-lite"/>
    </source>
</evidence>
<evidence type="ECO:0000313" key="2">
    <source>
        <dbReference type="EMBL" id="GKV14500.1"/>
    </source>
</evidence>
<feature type="compositionally biased region" description="Polar residues" evidence="1">
    <location>
        <begin position="7"/>
        <end position="27"/>
    </location>
</feature>
<dbReference type="EMBL" id="BPVZ01000041">
    <property type="protein sequence ID" value="GKV14500.1"/>
    <property type="molecule type" value="Genomic_DNA"/>
</dbReference>
<feature type="region of interest" description="Disordered" evidence="1">
    <location>
        <begin position="1"/>
        <end position="71"/>
    </location>
</feature>
<dbReference type="Proteomes" id="UP001054252">
    <property type="component" value="Unassembled WGS sequence"/>
</dbReference>
<protein>
    <submittedName>
        <fullName evidence="2">Uncharacterized protein</fullName>
    </submittedName>
</protein>
<dbReference type="AlphaFoldDB" id="A0AAV5JW37"/>
<proteinExistence type="predicted"/>
<evidence type="ECO:0000313" key="3">
    <source>
        <dbReference type="Proteomes" id="UP001054252"/>
    </source>
</evidence>
<sequence>MADAPSSPATLDPSSQLPTPESGNPNQQPDPPSASATTPPPQESSTPLTSNSTSNAPLVPPQPPLITSYGPPPISGAMTAVLPAGPSFRPVPLFSPLQNYQLPGVPPPGVSAAPVVAPGSVPTPMMPYQVPPGQAPNPALRPFAHVPNGYAAIPGATVQGAMPLPGGLFHLSQSQFIHLFMCTLVCMEQSRLYLCFCNLVVCFFVVGF</sequence>